<feature type="domain" description="SusE outer membrane protein" evidence="2">
    <location>
        <begin position="28"/>
        <end position="134"/>
    </location>
</feature>
<name>A0A8J6Q8J9_9FLAO</name>
<dbReference type="Proteomes" id="UP000602057">
    <property type="component" value="Unassembled WGS sequence"/>
</dbReference>
<dbReference type="EMBL" id="JACVXC010000004">
    <property type="protein sequence ID" value="MBD0836089.1"/>
    <property type="molecule type" value="Genomic_DNA"/>
</dbReference>
<organism evidence="3 4">
    <name type="scientific">Aestuariibaculum suncheonense</name>
    <dbReference type="NCBI Taxonomy" id="1028745"/>
    <lineage>
        <taxon>Bacteria</taxon>
        <taxon>Pseudomonadati</taxon>
        <taxon>Bacteroidota</taxon>
        <taxon>Flavobacteriia</taxon>
        <taxon>Flavobacteriales</taxon>
        <taxon>Flavobacteriaceae</taxon>
    </lineage>
</organism>
<protein>
    <submittedName>
        <fullName evidence="3">SusF/SusE family outer membrane protein</fullName>
    </submittedName>
</protein>
<dbReference type="Gene3D" id="2.60.40.3620">
    <property type="match status" value="3"/>
</dbReference>
<feature type="chain" id="PRO_5035218150" evidence="1">
    <location>
        <begin position="25"/>
        <end position="500"/>
    </location>
</feature>
<keyword evidence="4" id="KW-1185">Reference proteome</keyword>
<sequence length="500" mass="55734">MKNKNIFKNIIWVMISVLTLVSLSCNDDLVDNTFDTDDVLEVTLSNSEMVLEELFFNNKVVFNWSSGSNKSTGAAIKYRLDLDLVDGDFSNPIAIFVDNVQNTFSHEVRFGDLNRALLDYGLDVDKTYDLKARVTAKVSNELVSDQVASANFNVTTFKPVSNKLFIVGDATPNGWDISNATELTASTTQRGVFVYRGDLTSGNFKFAVSQDGCWCQDFYTKDAIDSGKIIYNEGGSGDDLQWSIDQSLENDQEYKITVDLLNKTIKIEVVEITVKTPPFANLWIVGDASESGWNIDSPVAFNQNSDNPFEFYYEGQLNPGNFKIFAGALGDWCGEWYRPFQDNQILENGIVDQNSGCDVDNKWSVSEADQGRYRIIVDTQNNTIVFSKVSLYLIGDGGPNGWNINNPDPMDYVNGEYIFLGELGADNPTGEFKISKFIGEWCGGEWINAATSSQSITNTSFIYTQGCDGPDNKWKMQEGDAGTYEIRVNLVTEVITIIKQ</sequence>
<dbReference type="GO" id="GO:0019867">
    <property type="term" value="C:outer membrane"/>
    <property type="evidence" value="ECO:0007669"/>
    <property type="project" value="InterPro"/>
</dbReference>
<dbReference type="AlphaFoldDB" id="A0A8J6Q8J9"/>
<feature type="signal peptide" evidence="1">
    <location>
        <begin position="1"/>
        <end position="24"/>
    </location>
</feature>
<accession>A0A8J6Q8J9</accession>
<dbReference type="Pfam" id="PF14292">
    <property type="entry name" value="SusE"/>
    <property type="match status" value="1"/>
</dbReference>
<dbReference type="GO" id="GO:2001070">
    <property type="term" value="F:starch binding"/>
    <property type="evidence" value="ECO:0007669"/>
    <property type="project" value="InterPro"/>
</dbReference>
<dbReference type="InterPro" id="IPR025970">
    <property type="entry name" value="SusE"/>
</dbReference>
<comment type="caution">
    <text evidence="3">The sequence shown here is derived from an EMBL/GenBank/DDBJ whole genome shotgun (WGS) entry which is preliminary data.</text>
</comment>
<gene>
    <name evidence="3" type="ORF">ICJ84_11615</name>
</gene>
<dbReference type="PROSITE" id="PS51257">
    <property type="entry name" value="PROKAR_LIPOPROTEIN"/>
    <property type="match status" value="1"/>
</dbReference>
<proteinExistence type="predicted"/>
<keyword evidence="1" id="KW-0732">Signal</keyword>
<evidence type="ECO:0000313" key="4">
    <source>
        <dbReference type="Proteomes" id="UP000602057"/>
    </source>
</evidence>
<reference evidence="3" key="1">
    <citation type="journal article" date="2013" name="Int. J. Syst. Evol. Microbiol.">
        <title>Aestuariibaculum suncheonense gen. nov., sp. nov., a marine bacterium of the family Flavobacteriaceae isolated from a tidal flat and emended descriptions of the genera Gaetbulibacter and Tamlana.</title>
        <authorList>
            <person name="Jeong S.H."/>
            <person name="Park M.S."/>
            <person name="Jin H.M."/>
            <person name="Lee K."/>
            <person name="Park W."/>
            <person name="Jeon C.O."/>
        </authorList>
    </citation>
    <scope>NUCLEOTIDE SEQUENCE</scope>
    <source>
        <strain evidence="3">SC17</strain>
    </source>
</reference>
<evidence type="ECO:0000259" key="2">
    <source>
        <dbReference type="Pfam" id="PF14292"/>
    </source>
</evidence>
<reference evidence="3" key="2">
    <citation type="submission" date="2020-09" db="EMBL/GenBank/DDBJ databases">
        <authorList>
            <person name="Wu Z."/>
        </authorList>
    </citation>
    <scope>NUCLEOTIDE SEQUENCE</scope>
    <source>
        <strain evidence="3">SC17</strain>
    </source>
</reference>
<dbReference type="RefSeq" id="WP_188216578.1">
    <property type="nucleotide sequence ID" value="NZ_BAABGH010000007.1"/>
</dbReference>
<evidence type="ECO:0000313" key="3">
    <source>
        <dbReference type="EMBL" id="MBD0836089.1"/>
    </source>
</evidence>
<evidence type="ECO:0000256" key="1">
    <source>
        <dbReference type="SAM" id="SignalP"/>
    </source>
</evidence>